<evidence type="ECO:0000256" key="1">
    <source>
        <dbReference type="PROSITE-ProRule" id="PRU00175"/>
    </source>
</evidence>
<name>A0A2U1L302_ARTAN</name>
<dbReference type="OrthoDB" id="1921166at2759"/>
<dbReference type="PROSITE" id="PS50089">
    <property type="entry name" value="ZF_RING_2"/>
    <property type="match status" value="1"/>
</dbReference>
<dbReference type="PANTHER" id="PTHR31197">
    <property type="entry name" value="OS01G0612600 PROTEIN"/>
    <property type="match status" value="1"/>
</dbReference>
<dbReference type="InterPro" id="IPR001841">
    <property type="entry name" value="Znf_RING"/>
</dbReference>
<accession>A0A2U1L302</accession>
<gene>
    <name evidence="3" type="ORF">CTI12_AA536060</name>
</gene>
<dbReference type="EMBL" id="PKPP01011852">
    <property type="protein sequence ID" value="PWA43377.1"/>
    <property type="molecule type" value="Genomic_DNA"/>
</dbReference>
<evidence type="ECO:0000313" key="4">
    <source>
        <dbReference type="Proteomes" id="UP000245207"/>
    </source>
</evidence>
<dbReference type="Gene3D" id="3.30.40.10">
    <property type="entry name" value="Zinc/RING finger domain, C3HC4 (zinc finger)"/>
    <property type="match status" value="1"/>
</dbReference>
<keyword evidence="1" id="KW-0862">Zinc</keyword>
<dbReference type="GO" id="GO:0008270">
    <property type="term" value="F:zinc ion binding"/>
    <property type="evidence" value="ECO:0007669"/>
    <property type="project" value="UniProtKB-KW"/>
</dbReference>
<organism evidence="3 4">
    <name type="scientific">Artemisia annua</name>
    <name type="common">Sweet wormwood</name>
    <dbReference type="NCBI Taxonomy" id="35608"/>
    <lineage>
        <taxon>Eukaryota</taxon>
        <taxon>Viridiplantae</taxon>
        <taxon>Streptophyta</taxon>
        <taxon>Embryophyta</taxon>
        <taxon>Tracheophyta</taxon>
        <taxon>Spermatophyta</taxon>
        <taxon>Magnoliopsida</taxon>
        <taxon>eudicotyledons</taxon>
        <taxon>Gunneridae</taxon>
        <taxon>Pentapetalae</taxon>
        <taxon>asterids</taxon>
        <taxon>campanulids</taxon>
        <taxon>Asterales</taxon>
        <taxon>Asteraceae</taxon>
        <taxon>Asteroideae</taxon>
        <taxon>Anthemideae</taxon>
        <taxon>Artemisiinae</taxon>
        <taxon>Artemisia</taxon>
    </lineage>
</organism>
<feature type="domain" description="RING-type" evidence="2">
    <location>
        <begin position="17"/>
        <end position="70"/>
    </location>
</feature>
<keyword evidence="1" id="KW-0863">Zinc-finger</keyword>
<dbReference type="STRING" id="35608.A0A2U1L302"/>
<reference evidence="3 4" key="1">
    <citation type="journal article" date="2018" name="Mol. Plant">
        <title>The genome of Artemisia annua provides insight into the evolution of Asteraceae family and artemisinin biosynthesis.</title>
        <authorList>
            <person name="Shen Q."/>
            <person name="Zhang L."/>
            <person name="Liao Z."/>
            <person name="Wang S."/>
            <person name="Yan T."/>
            <person name="Shi P."/>
            <person name="Liu M."/>
            <person name="Fu X."/>
            <person name="Pan Q."/>
            <person name="Wang Y."/>
            <person name="Lv Z."/>
            <person name="Lu X."/>
            <person name="Zhang F."/>
            <person name="Jiang W."/>
            <person name="Ma Y."/>
            <person name="Chen M."/>
            <person name="Hao X."/>
            <person name="Li L."/>
            <person name="Tang Y."/>
            <person name="Lv G."/>
            <person name="Zhou Y."/>
            <person name="Sun X."/>
            <person name="Brodelius P.E."/>
            <person name="Rose J.K.C."/>
            <person name="Tang K."/>
        </authorList>
    </citation>
    <scope>NUCLEOTIDE SEQUENCE [LARGE SCALE GENOMIC DNA]</scope>
    <source>
        <strain evidence="4">cv. Huhao1</strain>
        <tissue evidence="3">Leaf</tissue>
    </source>
</reference>
<evidence type="ECO:0000259" key="2">
    <source>
        <dbReference type="PROSITE" id="PS50089"/>
    </source>
</evidence>
<dbReference type="Pfam" id="PF07800">
    <property type="entry name" value="DUF1644"/>
    <property type="match status" value="1"/>
</dbReference>
<dbReference type="Proteomes" id="UP000245207">
    <property type="component" value="Unassembled WGS sequence"/>
</dbReference>
<dbReference type="SUPFAM" id="SSF57850">
    <property type="entry name" value="RING/U-box"/>
    <property type="match status" value="1"/>
</dbReference>
<comment type="caution">
    <text evidence="3">The sequence shown here is derived from an EMBL/GenBank/DDBJ whole genome shotgun (WGS) entry which is preliminary data.</text>
</comment>
<sequence length="175" mass="20144">MSMESDEKINAWEEVRCPICMEHPHNAILLLCPSHHKGCNPYMCDTSQTHSNCFEQFKNSKSNMVCPLCRGQVSGWTVEQDARQFMDGKIRTCAMDACEFTGTYYDLKVHAGMVHCRVRQSKVGPKKLKVLEILREMHMEQHSLFEVDSFRPRTWLMARPPTGLGLGLRGHWSEL</sequence>
<keyword evidence="1" id="KW-0479">Metal-binding</keyword>
<proteinExistence type="predicted"/>
<dbReference type="AlphaFoldDB" id="A0A2U1L302"/>
<dbReference type="InterPro" id="IPR013083">
    <property type="entry name" value="Znf_RING/FYVE/PHD"/>
</dbReference>
<protein>
    <recommendedName>
        <fullName evidence="2">RING-type domain-containing protein</fullName>
    </recommendedName>
</protein>
<evidence type="ECO:0000313" key="3">
    <source>
        <dbReference type="EMBL" id="PWA43377.1"/>
    </source>
</evidence>
<dbReference type="InterPro" id="IPR012866">
    <property type="entry name" value="DUF1644"/>
</dbReference>
<dbReference type="PANTHER" id="PTHR31197:SF42">
    <property type="entry name" value="ZINC FINGER, RING_FYVE_PHD-TYPE-RELATED"/>
    <property type="match status" value="1"/>
</dbReference>
<keyword evidence="4" id="KW-1185">Reference proteome</keyword>